<feature type="compositionally biased region" description="Low complexity" evidence="6">
    <location>
        <begin position="325"/>
        <end position="342"/>
    </location>
</feature>
<feature type="region of interest" description="Disordered" evidence="6">
    <location>
        <begin position="294"/>
        <end position="354"/>
    </location>
</feature>
<dbReference type="Gene3D" id="1.10.510.10">
    <property type="entry name" value="Transferase(Phosphotransferase) domain 1"/>
    <property type="match status" value="1"/>
</dbReference>
<evidence type="ECO:0000259" key="7">
    <source>
        <dbReference type="PROSITE" id="PS50011"/>
    </source>
</evidence>
<evidence type="ECO:0000313" key="8">
    <source>
        <dbReference type="EMBL" id="MEE6306913.1"/>
    </source>
</evidence>
<dbReference type="EMBL" id="JAZGQL010000005">
    <property type="protein sequence ID" value="MEE6306913.1"/>
    <property type="molecule type" value="Genomic_DNA"/>
</dbReference>
<dbReference type="Proteomes" id="UP001339911">
    <property type="component" value="Unassembled WGS sequence"/>
</dbReference>
<keyword evidence="9" id="KW-1185">Reference proteome</keyword>
<dbReference type="Pfam" id="PF00069">
    <property type="entry name" value="Pkinase"/>
    <property type="match status" value="1"/>
</dbReference>
<dbReference type="Gene3D" id="3.30.200.20">
    <property type="entry name" value="Phosphorylase Kinase, domain 1"/>
    <property type="match status" value="1"/>
</dbReference>
<dbReference type="InterPro" id="IPR011009">
    <property type="entry name" value="Kinase-like_dom_sf"/>
</dbReference>
<dbReference type="PROSITE" id="PS00108">
    <property type="entry name" value="PROTEIN_KINASE_ST"/>
    <property type="match status" value="1"/>
</dbReference>
<keyword evidence="3 8" id="KW-0418">Kinase</keyword>
<organism evidence="8 9">
    <name type="scientific">Plantactinospora veratri</name>
    <dbReference type="NCBI Taxonomy" id="1436122"/>
    <lineage>
        <taxon>Bacteria</taxon>
        <taxon>Bacillati</taxon>
        <taxon>Actinomycetota</taxon>
        <taxon>Actinomycetes</taxon>
        <taxon>Micromonosporales</taxon>
        <taxon>Micromonosporaceae</taxon>
        <taxon>Plantactinospora</taxon>
    </lineage>
</organism>
<protein>
    <submittedName>
        <fullName evidence="8">Serine/threonine-protein kinase</fullName>
        <ecNumber evidence="8">2.7.11.1</ecNumber>
    </submittedName>
</protein>
<feature type="domain" description="Protein kinase" evidence="7">
    <location>
        <begin position="13"/>
        <end position="267"/>
    </location>
</feature>
<keyword evidence="4 5" id="KW-0067">ATP-binding</keyword>
<dbReference type="InterPro" id="IPR008271">
    <property type="entry name" value="Ser/Thr_kinase_AS"/>
</dbReference>
<feature type="binding site" evidence="5">
    <location>
        <position position="41"/>
    </location>
    <ligand>
        <name>ATP</name>
        <dbReference type="ChEBI" id="CHEBI:30616"/>
    </ligand>
</feature>
<dbReference type="PROSITE" id="PS00107">
    <property type="entry name" value="PROTEIN_KINASE_ATP"/>
    <property type="match status" value="1"/>
</dbReference>
<dbReference type="GO" id="GO:0004674">
    <property type="term" value="F:protein serine/threonine kinase activity"/>
    <property type="evidence" value="ECO:0007669"/>
    <property type="project" value="UniProtKB-EC"/>
</dbReference>
<evidence type="ECO:0000256" key="4">
    <source>
        <dbReference type="ARBA" id="ARBA00022840"/>
    </source>
</evidence>
<evidence type="ECO:0000256" key="3">
    <source>
        <dbReference type="ARBA" id="ARBA00022777"/>
    </source>
</evidence>
<dbReference type="EC" id="2.7.11.1" evidence="8"/>
<dbReference type="PANTHER" id="PTHR43289">
    <property type="entry name" value="MITOGEN-ACTIVATED PROTEIN KINASE KINASE KINASE 20-RELATED"/>
    <property type="match status" value="1"/>
</dbReference>
<dbReference type="RefSeq" id="WP_331207231.1">
    <property type="nucleotide sequence ID" value="NZ_JAZGQL010000005.1"/>
</dbReference>
<evidence type="ECO:0000256" key="6">
    <source>
        <dbReference type="SAM" id="MobiDB-lite"/>
    </source>
</evidence>
<sequence length="370" mass="39560">MTVPPTLQQLGDYRLIRPLGSGGMGDVYFGVSPTADRVAVKVIRRHLLTDPTVRQRFAAEVESLQLVWGSRVARLEAADPLGDPAWLAVEYVPGSTLMQHVEQRGPLSMPLVAMAGAMLADGLDRVHQAGLVHRDLKPHNIILGRDGPVLIDFGLAVLTERGDYLTDPGGLVGTPDYMSPERIQGERNMAAGPDIYGLAATLVFALTGHKLYSAGNGLHGLLLQITDPDVLPNLSGVPAEAVPVLGAMLAHDPTARPSLAAVRTRLLAIATAGGVPVIEMRRRVGELTFDGSTEIVVPPEFADPSTDPEDTRPDSAGSPDDDGPDTAVDTDPPVRLPTTLVDPDPPDRPRAEVGWLIDKLRQQYARRATL</sequence>
<keyword evidence="2 5" id="KW-0547">Nucleotide-binding</keyword>
<reference evidence="8 9" key="1">
    <citation type="submission" date="2024-01" db="EMBL/GenBank/DDBJ databases">
        <title>Genome insights into Plantactinospora veratri sp. nov.</title>
        <authorList>
            <person name="Wang L."/>
        </authorList>
    </citation>
    <scope>NUCLEOTIDE SEQUENCE [LARGE SCALE GENOMIC DNA]</scope>
    <source>
        <strain evidence="8 9">NEAU-FHS4</strain>
    </source>
</reference>
<evidence type="ECO:0000256" key="5">
    <source>
        <dbReference type="PROSITE-ProRule" id="PRU10141"/>
    </source>
</evidence>
<comment type="caution">
    <text evidence="8">The sequence shown here is derived from an EMBL/GenBank/DDBJ whole genome shotgun (WGS) entry which is preliminary data.</text>
</comment>
<dbReference type="PROSITE" id="PS50011">
    <property type="entry name" value="PROTEIN_KINASE_DOM"/>
    <property type="match status" value="1"/>
</dbReference>
<gene>
    <name evidence="8" type="ORF">V1634_08765</name>
</gene>
<keyword evidence="1 8" id="KW-0808">Transferase</keyword>
<dbReference type="SUPFAM" id="SSF56112">
    <property type="entry name" value="Protein kinase-like (PK-like)"/>
    <property type="match status" value="1"/>
</dbReference>
<evidence type="ECO:0000313" key="9">
    <source>
        <dbReference type="Proteomes" id="UP001339911"/>
    </source>
</evidence>
<name>A0ABU7SAG9_9ACTN</name>
<dbReference type="SMART" id="SM00220">
    <property type="entry name" value="S_TKc"/>
    <property type="match status" value="1"/>
</dbReference>
<dbReference type="InterPro" id="IPR000719">
    <property type="entry name" value="Prot_kinase_dom"/>
</dbReference>
<dbReference type="InterPro" id="IPR017441">
    <property type="entry name" value="Protein_kinase_ATP_BS"/>
</dbReference>
<evidence type="ECO:0000256" key="1">
    <source>
        <dbReference type="ARBA" id="ARBA00022679"/>
    </source>
</evidence>
<evidence type="ECO:0000256" key="2">
    <source>
        <dbReference type="ARBA" id="ARBA00022741"/>
    </source>
</evidence>
<accession>A0ABU7SAG9</accession>
<dbReference type="PANTHER" id="PTHR43289:SF34">
    <property type="entry name" value="SERINE_THREONINE-PROTEIN KINASE YBDM-RELATED"/>
    <property type="match status" value="1"/>
</dbReference>
<proteinExistence type="predicted"/>
<dbReference type="CDD" id="cd14014">
    <property type="entry name" value="STKc_PknB_like"/>
    <property type="match status" value="1"/>
</dbReference>